<proteinExistence type="predicted"/>
<dbReference type="Gene3D" id="3.40.50.150">
    <property type="entry name" value="Vaccinia Virus protein VP39"/>
    <property type="match status" value="1"/>
</dbReference>
<dbReference type="InterPro" id="IPR036390">
    <property type="entry name" value="WH_DNA-bd_sf"/>
</dbReference>
<dbReference type="Pfam" id="PF13649">
    <property type="entry name" value="Methyltransf_25"/>
    <property type="match status" value="1"/>
</dbReference>
<accession>A0A1G9UZ61</accession>
<dbReference type="GO" id="GO:0008168">
    <property type="term" value="F:methyltransferase activity"/>
    <property type="evidence" value="ECO:0007669"/>
    <property type="project" value="UniProtKB-KW"/>
</dbReference>
<keyword evidence="3" id="KW-1185">Reference proteome</keyword>
<sequence length="336" mass="35320">MSRLVAAAKLLCGGGLPWLRAARDGLAAVRLAVGAAGLSTGVLECLRDGPADTASVRAQLGLDDAGLLEPWLRVLQAHGLVRASAGGWSLSRRGRRLLDDAVLRGAYEGFAGFHTGLYRELPSQLRGGPPRRDVAERGETIAQLTRAMEPVLHEVLGTAVREVRPARVLDVGCGAGQNLAAMLAAAPAAEGTGIEVDEAVADIAERLLARRGLRGRTRVLRGDVLALAAGGEAGGPYDLALLANVVYYLPLAERVRLFRAVAGLLSEGGALLVTTTAATPDPFSRHFDLLLRAQGEGMELPEVEPLRQQLAEAGLRPAPARRLVPGQPLVAVLARR</sequence>
<dbReference type="Proteomes" id="UP000198680">
    <property type="component" value="Unassembled WGS sequence"/>
</dbReference>
<evidence type="ECO:0000313" key="3">
    <source>
        <dbReference type="Proteomes" id="UP000198680"/>
    </source>
</evidence>
<keyword evidence="2" id="KW-0489">Methyltransferase</keyword>
<dbReference type="Gene3D" id="1.10.10.10">
    <property type="entry name" value="Winged helix-like DNA-binding domain superfamily/Winged helix DNA-binding domain"/>
    <property type="match status" value="1"/>
</dbReference>
<name>A0A1G9UZ61_9ACTN</name>
<dbReference type="STRING" id="1137991.SAMN05660642_03011"/>
<protein>
    <submittedName>
        <fullName evidence="2">Predicted O-methyltransferase YrrM</fullName>
    </submittedName>
</protein>
<dbReference type="OrthoDB" id="9800454at2"/>
<evidence type="ECO:0000313" key="2">
    <source>
        <dbReference type="EMBL" id="SDM65130.1"/>
    </source>
</evidence>
<gene>
    <name evidence="2" type="ORF">SAMN05660642_03011</name>
</gene>
<dbReference type="RefSeq" id="WP_091219758.1">
    <property type="nucleotide sequence ID" value="NZ_FNHE01000007.1"/>
</dbReference>
<dbReference type="InterPro" id="IPR029063">
    <property type="entry name" value="SAM-dependent_MTases_sf"/>
</dbReference>
<feature type="domain" description="Methyltransferase" evidence="1">
    <location>
        <begin position="168"/>
        <end position="269"/>
    </location>
</feature>
<dbReference type="CDD" id="cd02440">
    <property type="entry name" value="AdoMet_MTases"/>
    <property type="match status" value="1"/>
</dbReference>
<dbReference type="GO" id="GO:0032259">
    <property type="term" value="P:methylation"/>
    <property type="evidence" value="ECO:0007669"/>
    <property type="project" value="UniProtKB-KW"/>
</dbReference>
<dbReference type="AlphaFoldDB" id="A0A1G9UZ61"/>
<dbReference type="InterPro" id="IPR036388">
    <property type="entry name" value="WH-like_DNA-bd_sf"/>
</dbReference>
<dbReference type="InterPro" id="IPR041698">
    <property type="entry name" value="Methyltransf_25"/>
</dbReference>
<dbReference type="EMBL" id="FNHE01000007">
    <property type="protein sequence ID" value="SDM65130.1"/>
    <property type="molecule type" value="Genomic_DNA"/>
</dbReference>
<dbReference type="SUPFAM" id="SSF53335">
    <property type="entry name" value="S-adenosyl-L-methionine-dependent methyltransferases"/>
    <property type="match status" value="1"/>
</dbReference>
<organism evidence="2 3">
    <name type="scientific">Geodermatophilus siccatus</name>
    <dbReference type="NCBI Taxonomy" id="1137991"/>
    <lineage>
        <taxon>Bacteria</taxon>
        <taxon>Bacillati</taxon>
        <taxon>Actinomycetota</taxon>
        <taxon>Actinomycetes</taxon>
        <taxon>Geodermatophilales</taxon>
        <taxon>Geodermatophilaceae</taxon>
        <taxon>Geodermatophilus</taxon>
    </lineage>
</organism>
<evidence type="ECO:0000259" key="1">
    <source>
        <dbReference type="Pfam" id="PF13649"/>
    </source>
</evidence>
<dbReference type="SUPFAM" id="SSF46785">
    <property type="entry name" value="Winged helix' DNA-binding domain"/>
    <property type="match status" value="1"/>
</dbReference>
<reference evidence="3" key="1">
    <citation type="submission" date="2016-10" db="EMBL/GenBank/DDBJ databases">
        <authorList>
            <person name="Varghese N."/>
            <person name="Submissions S."/>
        </authorList>
    </citation>
    <scope>NUCLEOTIDE SEQUENCE [LARGE SCALE GENOMIC DNA]</scope>
    <source>
        <strain evidence="3">DSM 45419</strain>
    </source>
</reference>
<keyword evidence="2" id="KW-0808">Transferase</keyword>